<reference evidence="10" key="1">
    <citation type="journal article" date="2019" name="Int. J. Syst. Evol. Microbiol.">
        <title>The Global Catalogue of Microorganisms (GCM) 10K type strain sequencing project: providing services to taxonomists for standard genome sequencing and annotation.</title>
        <authorList>
            <consortium name="The Broad Institute Genomics Platform"/>
            <consortium name="The Broad Institute Genome Sequencing Center for Infectious Disease"/>
            <person name="Wu L."/>
            <person name="Ma J."/>
        </authorList>
    </citation>
    <scope>NUCLEOTIDE SEQUENCE [LARGE SCALE GENOMIC DNA]</scope>
    <source>
        <strain evidence="10">CCUG 57113</strain>
    </source>
</reference>
<evidence type="ECO:0000256" key="3">
    <source>
        <dbReference type="ARBA" id="ARBA00022475"/>
    </source>
</evidence>
<dbReference type="PANTHER" id="PTHR30193:SF37">
    <property type="entry name" value="INNER MEMBRANE ABC TRANSPORTER PERMEASE PROTEIN YCJO"/>
    <property type="match status" value="1"/>
</dbReference>
<feature type="transmembrane region" description="Helical" evidence="7">
    <location>
        <begin position="108"/>
        <end position="129"/>
    </location>
</feature>
<comment type="caution">
    <text evidence="9">The sequence shown here is derived from an EMBL/GenBank/DDBJ whole genome shotgun (WGS) entry which is preliminary data.</text>
</comment>
<dbReference type="Gene3D" id="1.10.3720.10">
    <property type="entry name" value="MetI-like"/>
    <property type="match status" value="1"/>
</dbReference>
<dbReference type="Pfam" id="PF00528">
    <property type="entry name" value="BPD_transp_1"/>
    <property type="match status" value="1"/>
</dbReference>
<dbReference type="InterPro" id="IPR051393">
    <property type="entry name" value="ABC_transporter_permease"/>
</dbReference>
<evidence type="ECO:0000256" key="7">
    <source>
        <dbReference type="RuleBase" id="RU363032"/>
    </source>
</evidence>
<feature type="transmembrane region" description="Helical" evidence="7">
    <location>
        <begin position="212"/>
        <end position="229"/>
    </location>
</feature>
<keyword evidence="6 7" id="KW-0472">Membrane</keyword>
<evidence type="ECO:0000313" key="10">
    <source>
        <dbReference type="Proteomes" id="UP001596105"/>
    </source>
</evidence>
<evidence type="ECO:0000259" key="8">
    <source>
        <dbReference type="PROSITE" id="PS50928"/>
    </source>
</evidence>
<dbReference type="SUPFAM" id="SSF161098">
    <property type="entry name" value="MetI-like"/>
    <property type="match status" value="1"/>
</dbReference>
<evidence type="ECO:0000256" key="1">
    <source>
        <dbReference type="ARBA" id="ARBA00004651"/>
    </source>
</evidence>
<accession>A0ABW0LUT6</accession>
<dbReference type="CDD" id="cd06261">
    <property type="entry name" value="TM_PBP2"/>
    <property type="match status" value="1"/>
</dbReference>
<keyword evidence="10" id="KW-1185">Reference proteome</keyword>
<comment type="subcellular location">
    <subcellularLocation>
        <location evidence="1 7">Cell membrane</location>
        <topology evidence="1 7">Multi-pass membrane protein</topology>
    </subcellularLocation>
</comment>
<evidence type="ECO:0000256" key="4">
    <source>
        <dbReference type="ARBA" id="ARBA00022692"/>
    </source>
</evidence>
<keyword evidence="5 7" id="KW-1133">Transmembrane helix</keyword>
<dbReference type="EMBL" id="JBHSMH010000016">
    <property type="protein sequence ID" value="MFC5468577.1"/>
    <property type="molecule type" value="Genomic_DNA"/>
</dbReference>
<keyword evidence="3" id="KW-1003">Cell membrane</keyword>
<sequence length="297" mass="33308">MARSKDRAAGYLFVLPALLYMLFFVGYPIVDNFRLSMFDVNVMNISSGDQPFIGLDNYKELFRKGIIVTSLTNTLIYTVACIVFQFIIGLAFALLFSRPFRMAERLRGLVMISWLLPATITAMTYKFMFGTSGGIVNELLAMLHLTGEPVEWLVTPFTAMFALVLANTWIGIPFNMMLLTTGLTTIPKDIYESASIDGANAIKRFFRITLPLLKPAILSLLVLGFIYTFKVFELVVIMTKGGPVNSTQMMSTYAYKLSFDEFNFSQGAAASNLMFLVLLVIGFIYLRLVYREEVSGS</sequence>
<dbReference type="PANTHER" id="PTHR30193">
    <property type="entry name" value="ABC TRANSPORTER PERMEASE PROTEIN"/>
    <property type="match status" value="1"/>
</dbReference>
<proteinExistence type="inferred from homology"/>
<feature type="domain" description="ABC transmembrane type-1" evidence="8">
    <location>
        <begin position="71"/>
        <end position="285"/>
    </location>
</feature>
<gene>
    <name evidence="9" type="ORF">ACFPPD_07575</name>
</gene>
<keyword evidence="2 7" id="KW-0813">Transport</keyword>
<evidence type="ECO:0000256" key="2">
    <source>
        <dbReference type="ARBA" id="ARBA00022448"/>
    </source>
</evidence>
<feature type="transmembrane region" description="Helical" evidence="7">
    <location>
        <begin position="75"/>
        <end position="96"/>
    </location>
</feature>
<dbReference type="InterPro" id="IPR035906">
    <property type="entry name" value="MetI-like_sf"/>
</dbReference>
<evidence type="ECO:0000313" key="9">
    <source>
        <dbReference type="EMBL" id="MFC5468577.1"/>
    </source>
</evidence>
<feature type="transmembrane region" description="Helical" evidence="7">
    <location>
        <begin position="269"/>
        <end position="290"/>
    </location>
</feature>
<dbReference type="RefSeq" id="WP_209749543.1">
    <property type="nucleotide sequence ID" value="NZ_JBHSMH010000016.1"/>
</dbReference>
<dbReference type="InterPro" id="IPR000515">
    <property type="entry name" value="MetI-like"/>
</dbReference>
<dbReference type="Proteomes" id="UP001596105">
    <property type="component" value="Unassembled WGS sequence"/>
</dbReference>
<keyword evidence="4 7" id="KW-0812">Transmembrane</keyword>
<feature type="transmembrane region" description="Helical" evidence="7">
    <location>
        <begin position="149"/>
        <end position="170"/>
    </location>
</feature>
<organism evidence="9 10">
    <name type="scientific">Cohnella suwonensis</name>
    <dbReference type="NCBI Taxonomy" id="696072"/>
    <lineage>
        <taxon>Bacteria</taxon>
        <taxon>Bacillati</taxon>
        <taxon>Bacillota</taxon>
        <taxon>Bacilli</taxon>
        <taxon>Bacillales</taxon>
        <taxon>Paenibacillaceae</taxon>
        <taxon>Cohnella</taxon>
    </lineage>
</organism>
<evidence type="ECO:0000256" key="5">
    <source>
        <dbReference type="ARBA" id="ARBA00022989"/>
    </source>
</evidence>
<feature type="transmembrane region" description="Helical" evidence="7">
    <location>
        <begin position="12"/>
        <end position="30"/>
    </location>
</feature>
<dbReference type="PROSITE" id="PS50928">
    <property type="entry name" value="ABC_TM1"/>
    <property type="match status" value="1"/>
</dbReference>
<evidence type="ECO:0000256" key="6">
    <source>
        <dbReference type="ARBA" id="ARBA00023136"/>
    </source>
</evidence>
<name>A0ABW0LUT6_9BACL</name>
<protein>
    <submittedName>
        <fullName evidence="9">Carbohydrate ABC transporter permease</fullName>
    </submittedName>
</protein>
<comment type="similarity">
    <text evidence="7">Belongs to the binding-protein-dependent transport system permease family.</text>
</comment>